<protein>
    <submittedName>
        <fullName evidence="1">Uncharacterized protein</fullName>
    </submittedName>
</protein>
<evidence type="ECO:0000313" key="1">
    <source>
        <dbReference type="EMBL" id="MBB4101413.1"/>
    </source>
</evidence>
<dbReference type="Proteomes" id="UP000557392">
    <property type="component" value="Unassembled WGS sequence"/>
</dbReference>
<dbReference type="RefSeq" id="WP_184000774.1">
    <property type="nucleotide sequence ID" value="NZ_JACIEH010000006.1"/>
</dbReference>
<accession>A0A7W6JXN0</accession>
<sequence length="251" mass="26033">MKNKQSGNVLIIILIAVVLFAALSYAVLSSSRSGGNDISPEKARAYASAIIQNIAPIRAAIIRVETINGCTDETLDFNNLFYRKNNDTAITPVNATAPLDKRCNIFDPAGGGVVLTVPPAGALGNNPDTAGMGNWKTGHGGFKIGQIKGVGTDGPAGTASANDVYLSQNYLNKATCMAINDLNGVPNSSGDAPSALTMIVSGTAANGVADSFTLSTQIMDFPARNGALIYCTTYGTGSAQVYQMHAVVIER</sequence>
<proteinExistence type="predicted"/>
<organism evidence="1 2">
    <name type="scientific">Sphingomonas kyeonggiensis</name>
    <dbReference type="NCBI Taxonomy" id="1268553"/>
    <lineage>
        <taxon>Bacteria</taxon>
        <taxon>Pseudomonadati</taxon>
        <taxon>Pseudomonadota</taxon>
        <taxon>Alphaproteobacteria</taxon>
        <taxon>Sphingomonadales</taxon>
        <taxon>Sphingomonadaceae</taxon>
        <taxon>Sphingomonas</taxon>
    </lineage>
</organism>
<comment type="caution">
    <text evidence="1">The sequence shown here is derived from an EMBL/GenBank/DDBJ whole genome shotgun (WGS) entry which is preliminary data.</text>
</comment>
<name>A0A7W6JXN0_9SPHN</name>
<evidence type="ECO:0000313" key="2">
    <source>
        <dbReference type="Proteomes" id="UP000557392"/>
    </source>
</evidence>
<dbReference type="AlphaFoldDB" id="A0A7W6JXN0"/>
<keyword evidence="2" id="KW-1185">Reference proteome</keyword>
<dbReference type="EMBL" id="JACIEH010000006">
    <property type="protein sequence ID" value="MBB4101413.1"/>
    <property type="molecule type" value="Genomic_DNA"/>
</dbReference>
<gene>
    <name evidence="1" type="ORF">GGR46_005005</name>
</gene>
<reference evidence="1 2" key="1">
    <citation type="submission" date="2020-08" db="EMBL/GenBank/DDBJ databases">
        <title>Genomic Encyclopedia of Type Strains, Phase IV (KMG-IV): sequencing the most valuable type-strain genomes for metagenomic binning, comparative biology and taxonomic classification.</title>
        <authorList>
            <person name="Goeker M."/>
        </authorList>
    </citation>
    <scope>NUCLEOTIDE SEQUENCE [LARGE SCALE GENOMIC DNA]</scope>
    <source>
        <strain evidence="1 2">DSM 101806</strain>
    </source>
</reference>